<dbReference type="InterPro" id="IPR050051">
    <property type="entry name" value="EccE_dom"/>
</dbReference>
<gene>
    <name evidence="9" type="ORF">SAMN02799620_03154</name>
</gene>
<dbReference type="NCBIfam" id="TIGR03923">
    <property type="entry name" value="T7SS_EccE"/>
    <property type="match status" value="1"/>
</dbReference>
<protein>
    <submittedName>
        <fullName evidence="9">Type VII secretion protein EccE</fullName>
    </submittedName>
</protein>
<dbReference type="Pfam" id="PF11203">
    <property type="entry name" value="EccE"/>
    <property type="match status" value="1"/>
</dbReference>
<evidence type="ECO:0000256" key="6">
    <source>
        <dbReference type="ARBA" id="ARBA00023136"/>
    </source>
</evidence>
<evidence type="ECO:0000259" key="8">
    <source>
        <dbReference type="Pfam" id="PF11203"/>
    </source>
</evidence>
<keyword evidence="3" id="KW-1003">Cell membrane</keyword>
<accession>A0A1G4WFG9</accession>
<evidence type="ECO:0000256" key="5">
    <source>
        <dbReference type="ARBA" id="ARBA00022989"/>
    </source>
</evidence>
<dbReference type="GO" id="GO:0005886">
    <property type="term" value="C:plasma membrane"/>
    <property type="evidence" value="ECO:0007669"/>
    <property type="project" value="UniProtKB-SubCell"/>
</dbReference>
<dbReference type="EMBL" id="FMUB01000006">
    <property type="protein sequence ID" value="SCX22004.1"/>
    <property type="molecule type" value="Genomic_DNA"/>
</dbReference>
<keyword evidence="4 7" id="KW-0812">Transmembrane</keyword>
<name>A0A1G4WFG9_9MYCO</name>
<keyword evidence="5 7" id="KW-1133">Transmembrane helix</keyword>
<evidence type="ECO:0000256" key="3">
    <source>
        <dbReference type="ARBA" id="ARBA00022475"/>
    </source>
</evidence>
<sequence length="304" mass="32786">MTARLTLALLFIVPAALAYPWQTVTSRWVLGAAVAVVVIVFAWWRGEFVTTLLGRRWAIIGRRIRTARPAAEPVDRASILLRIEASDVDELPVPLIAGYADRYGLRCDKVRITSRDVDGRRQTWVGLTLAAQDNLAALQARSARIPLYDTAEIVSRRLADHLRESGWTVTAVEGGQPEPVPGEARESWRALSDGAGFVSAYAIPVQNLPEVLASVWAHPTLETWTAVEFGPDTAAALVALRTAEAPGGSAPVLGLVRLGGRQRPALDALNLHAAQRLDGHCPAGPDLAGRLSWPAGALQARVRT</sequence>
<reference evidence="10" key="1">
    <citation type="submission" date="2016-10" db="EMBL/GenBank/DDBJ databases">
        <authorList>
            <person name="Varghese N."/>
            <person name="Submissions S."/>
        </authorList>
    </citation>
    <scope>NUCLEOTIDE SEQUENCE [LARGE SCALE GENOMIC DNA]</scope>
    <source>
        <strain evidence="10">UNC267MFSha1.1M11</strain>
    </source>
</reference>
<keyword evidence="6 7" id="KW-0472">Membrane</keyword>
<dbReference type="Proteomes" id="UP000199707">
    <property type="component" value="Unassembled WGS sequence"/>
</dbReference>
<comment type="subcellular location">
    <subcellularLocation>
        <location evidence="1">Cell membrane</location>
    </subcellularLocation>
</comment>
<organism evidence="9 10">
    <name type="scientific">Mycolicibacterium fluoranthenivorans</name>
    <dbReference type="NCBI Taxonomy" id="258505"/>
    <lineage>
        <taxon>Bacteria</taxon>
        <taxon>Bacillati</taxon>
        <taxon>Actinomycetota</taxon>
        <taxon>Actinomycetes</taxon>
        <taxon>Mycobacteriales</taxon>
        <taxon>Mycobacteriaceae</taxon>
        <taxon>Mycolicibacterium</taxon>
    </lineage>
</organism>
<dbReference type="STRING" id="1502745.SAMN02799620_03154"/>
<feature type="transmembrane region" description="Helical" evidence="7">
    <location>
        <begin position="28"/>
        <end position="46"/>
    </location>
</feature>
<evidence type="ECO:0000256" key="7">
    <source>
        <dbReference type="SAM" id="Phobius"/>
    </source>
</evidence>
<evidence type="ECO:0000256" key="4">
    <source>
        <dbReference type="ARBA" id="ARBA00022692"/>
    </source>
</evidence>
<comment type="similarity">
    <text evidence="2">Belongs to the EccE family.</text>
</comment>
<evidence type="ECO:0000256" key="2">
    <source>
        <dbReference type="ARBA" id="ARBA00007759"/>
    </source>
</evidence>
<dbReference type="RefSeq" id="WP_090358487.1">
    <property type="nucleotide sequence ID" value="NZ_FMUB01000006.1"/>
</dbReference>
<dbReference type="AlphaFoldDB" id="A0A1G4WFG9"/>
<evidence type="ECO:0000313" key="10">
    <source>
        <dbReference type="Proteomes" id="UP000199707"/>
    </source>
</evidence>
<evidence type="ECO:0000313" key="9">
    <source>
        <dbReference type="EMBL" id="SCX22004.1"/>
    </source>
</evidence>
<dbReference type="InterPro" id="IPR021368">
    <property type="entry name" value="T7SS_EccE"/>
</dbReference>
<feature type="domain" description="Type VII secretion system protein EccE" evidence="8">
    <location>
        <begin position="119"/>
        <end position="176"/>
    </location>
</feature>
<proteinExistence type="inferred from homology"/>
<evidence type="ECO:0000256" key="1">
    <source>
        <dbReference type="ARBA" id="ARBA00004236"/>
    </source>
</evidence>